<feature type="transmembrane region" description="Helical" evidence="1">
    <location>
        <begin position="123"/>
        <end position="139"/>
    </location>
</feature>
<accession>A0A1H3JJX6</accession>
<name>A0A1H3JJX6_9RHOB</name>
<keyword evidence="3" id="KW-1185">Reference proteome</keyword>
<sequence>MEKASIGRRTGAGRALLLVLAALALVAALVGQARNPLVSGAERYAATVAASAGGVYLTLRSLNAFLSTAQEVEVGGSMVVSGTAQPLKALEPVDDTIERVAAMVFVVMVATGILSVAMGPAAAVGFVMLAAAAGVAALGRQGAMRLIAWRLGLYGAVLALALPGAFLAASALSDRMTDAAMTRHQAVLAEITAQVEPAIAQPEDSASLWGRMAELRDGMERYTTMAGNLYERADDLVASLIGILSVFVFRLLVLPALILGGVLVGVRAMSAALAGR</sequence>
<reference evidence="2 3" key="1">
    <citation type="submission" date="2016-10" db="EMBL/GenBank/DDBJ databases">
        <authorList>
            <person name="de Groot N.N."/>
        </authorList>
    </citation>
    <scope>NUCLEOTIDE SEQUENCE [LARGE SCALE GENOMIC DNA]</scope>
    <source>
        <strain evidence="2 3">DSM 26880</strain>
    </source>
</reference>
<dbReference type="EMBL" id="FNPF01000007">
    <property type="protein sequence ID" value="SDY40226.1"/>
    <property type="molecule type" value="Genomic_DNA"/>
</dbReference>
<keyword evidence="1" id="KW-0812">Transmembrane</keyword>
<feature type="transmembrane region" description="Helical" evidence="1">
    <location>
        <begin position="151"/>
        <end position="172"/>
    </location>
</feature>
<evidence type="ECO:0000256" key="1">
    <source>
        <dbReference type="SAM" id="Phobius"/>
    </source>
</evidence>
<evidence type="ECO:0000313" key="3">
    <source>
        <dbReference type="Proteomes" id="UP000199286"/>
    </source>
</evidence>
<protein>
    <submittedName>
        <fullName evidence="2">Uncharacterized protein</fullName>
    </submittedName>
</protein>
<gene>
    <name evidence="2" type="ORF">SAMN05444340_10787</name>
</gene>
<dbReference type="STRING" id="321339.SAMN05444340_10787"/>
<feature type="transmembrane region" description="Helical" evidence="1">
    <location>
        <begin position="236"/>
        <end position="266"/>
    </location>
</feature>
<keyword evidence="1" id="KW-0472">Membrane</keyword>
<dbReference type="OrthoDB" id="7841833at2"/>
<dbReference type="AlphaFoldDB" id="A0A1H3JJX6"/>
<dbReference type="RefSeq" id="WP_089883105.1">
    <property type="nucleotide sequence ID" value="NZ_FNPF01000007.1"/>
</dbReference>
<organism evidence="2 3">
    <name type="scientific">Citreimonas salinaria</name>
    <dbReference type="NCBI Taxonomy" id="321339"/>
    <lineage>
        <taxon>Bacteria</taxon>
        <taxon>Pseudomonadati</taxon>
        <taxon>Pseudomonadota</taxon>
        <taxon>Alphaproteobacteria</taxon>
        <taxon>Rhodobacterales</taxon>
        <taxon>Roseobacteraceae</taxon>
        <taxon>Citreimonas</taxon>
    </lineage>
</organism>
<evidence type="ECO:0000313" key="2">
    <source>
        <dbReference type="EMBL" id="SDY40226.1"/>
    </source>
</evidence>
<proteinExistence type="predicted"/>
<keyword evidence="1" id="KW-1133">Transmembrane helix</keyword>
<dbReference type="Proteomes" id="UP000199286">
    <property type="component" value="Unassembled WGS sequence"/>
</dbReference>